<dbReference type="InterPro" id="IPR005024">
    <property type="entry name" value="Snf7_fam"/>
</dbReference>
<dbReference type="OrthoDB" id="10266568at2759"/>
<organism evidence="1 2">
    <name type="scientific">Maudiozyma saulgeensis</name>
    <dbReference type="NCBI Taxonomy" id="1789683"/>
    <lineage>
        <taxon>Eukaryota</taxon>
        <taxon>Fungi</taxon>
        <taxon>Dikarya</taxon>
        <taxon>Ascomycota</taxon>
        <taxon>Saccharomycotina</taxon>
        <taxon>Saccharomycetes</taxon>
        <taxon>Saccharomycetales</taxon>
        <taxon>Saccharomycetaceae</taxon>
        <taxon>Maudiozyma</taxon>
    </lineage>
</organism>
<name>A0A1X7R0S8_9SACH</name>
<dbReference type="GO" id="GO:0007034">
    <property type="term" value="P:vacuolar transport"/>
    <property type="evidence" value="ECO:0007669"/>
    <property type="project" value="InterPro"/>
</dbReference>
<gene>
    <name evidence="1" type="ORF">KASA_0P04928G</name>
</gene>
<evidence type="ECO:0000313" key="2">
    <source>
        <dbReference type="Proteomes" id="UP000196158"/>
    </source>
</evidence>
<sequence length="206" mass="22890">MSRGNPSAALENTLFQLKFTAKQLKKQSQRAAKEETQETNKLKKALNDDEEIAKIYASNAIRKKNERLQLLKLASRVDSVASRVQTAVTMRAVSSSMANVCKGMDKALASMNLEQITMVMDKFEKQFEDLDVSVNVYEKMGTSSDAVMVDNDKVDELMAKVADENGMELKQSAPVGALPTIAQEADKVVDEEKEDKLAQRLRALRS</sequence>
<protein>
    <submittedName>
        <fullName evidence="1">Similar to Saccharomyces cerevisiae YKR035W-A DID2 Class E protein of the vacuolar protein-sorting (Vps) pathway</fullName>
    </submittedName>
</protein>
<dbReference type="Gene3D" id="6.10.140.1230">
    <property type="match status" value="1"/>
</dbReference>
<reference evidence="1 2" key="1">
    <citation type="submission" date="2017-04" db="EMBL/GenBank/DDBJ databases">
        <authorList>
            <person name="Afonso C.L."/>
            <person name="Miller P.J."/>
            <person name="Scott M.A."/>
            <person name="Spackman E."/>
            <person name="Goraichik I."/>
            <person name="Dimitrov K.M."/>
            <person name="Suarez D.L."/>
            <person name="Swayne D.E."/>
        </authorList>
    </citation>
    <scope>NUCLEOTIDE SEQUENCE [LARGE SCALE GENOMIC DNA]</scope>
</reference>
<dbReference type="EMBL" id="FXLY01000003">
    <property type="protein sequence ID" value="SMN19302.1"/>
    <property type="molecule type" value="Genomic_DNA"/>
</dbReference>
<dbReference type="Proteomes" id="UP000196158">
    <property type="component" value="Unassembled WGS sequence"/>
</dbReference>
<dbReference type="PANTHER" id="PTHR10476">
    <property type="entry name" value="CHARGED MULTIVESICULAR BODY PROTEIN"/>
    <property type="match status" value="1"/>
</dbReference>
<accession>A0A1X7R0S8</accession>
<dbReference type="AlphaFoldDB" id="A0A1X7R0S8"/>
<keyword evidence="2" id="KW-1185">Reference proteome</keyword>
<dbReference type="STRING" id="1789683.A0A1X7R0S8"/>
<proteinExistence type="predicted"/>
<dbReference type="Pfam" id="PF03357">
    <property type="entry name" value="Snf7"/>
    <property type="match status" value="1"/>
</dbReference>
<evidence type="ECO:0000313" key="1">
    <source>
        <dbReference type="EMBL" id="SMN19302.1"/>
    </source>
</evidence>